<comment type="caution">
    <text evidence="1">The sequence shown here is derived from an EMBL/GenBank/DDBJ whole genome shotgun (WGS) entry which is preliminary data.</text>
</comment>
<gene>
    <name evidence="1" type="ORF">C9994_05765</name>
</gene>
<organism evidence="1 2">
    <name type="scientific">Marivirga lumbricoides</name>
    <dbReference type="NCBI Taxonomy" id="1046115"/>
    <lineage>
        <taxon>Bacteria</taxon>
        <taxon>Pseudomonadati</taxon>
        <taxon>Bacteroidota</taxon>
        <taxon>Cytophagia</taxon>
        <taxon>Cytophagales</taxon>
        <taxon>Marivirgaceae</taxon>
        <taxon>Marivirga</taxon>
    </lineage>
</organism>
<evidence type="ECO:0000313" key="1">
    <source>
        <dbReference type="EMBL" id="PTB96773.1"/>
    </source>
</evidence>
<dbReference type="Gene3D" id="3.40.50.300">
    <property type="entry name" value="P-loop containing nucleotide triphosphate hydrolases"/>
    <property type="match status" value="1"/>
</dbReference>
<dbReference type="PANTHER" id="PTHR11669:SF8">
    <property type="entry name" value="DNA POLYMERASE III SUBUNIT DELTA"/>
    <property type="match status" value="1"/>
</dbReference>
<dbReference type="PANTHER" id="PTHR11669">
    <property type="entry name" value="REPLICATION FACTOR C / DNA POLYMERASE III GAMMA-TAU SUBUNIT"/>
    <property type="match status" value="1"/>
</dbReference>
<evidence type="ECO:0000313" key="2">
    <source>
        <dbReference type="Proteomes" id="UP000240608"/>
    </source>
</evidence>
<reference evidence="1 2" key="1">
    <citation type="submission" date="2018-03" db="EMBL/GenBank/DDBJ databases">
        <title>Cross-interface Injection: A General Nanoliter Liquid Handling Method Applied to Single Cells Genome Amplification Automated Nanoliter Liquid Handling Applied to Single Cell Multiple Displacement Amplification.</title>
        <authorList>
            <person name="Yun J."/>
            <person name="Xu P."/>
            <person name="Xu J."/>
            <person name="Dai X."/>
            <person name="Wang Y."/>
            <person name="Zheng X."/>
            <person name="Cao C."/>
            <person name="Yi Q."/>
            <person name="Zhu Y."/>
            <person name="Wang L."/>
            <person name="Dong Z."/>
            <person name="Huang Y."/>
            <person name="Huang L."/>
            <person name="Du W."/>
        </authorList>
    </citation>
    <scope>NUCLEOTIDE SEQUENCE [LARGE SCALE GENOMIC DNA]</scope>
    <source>
        <strain evidence="1 2">Z-D1-2</strain>
    </source>
</reference>
<proteinExistence type="predicted"/>
<dbReference type="AlphaFoldDB" id="A0A2T4DSI5"/>
<dbReference type="Proteomes" id="UP000240608">
    <property type="component" value="Unassembled WGS sequence"/>
</dbReference>
<name>A0A2T4DSI5_9BACT</name>
<dbReference type="GO" id="GO:0006261">
    <property type="term" value="P:DNA-templated DNA replication"/>
    <property type="evidence" value="ECO:0007669"/>
    <property type="project" value="TreeGrafter"/>
</dbReference>
<dbReference type="InterPro" id="IPR027417">
    <property type="entry name" value="P-loop_NTPase"/>
</dbReference>
<dbReference type="Pfam" id="PF13177">
    <property type="entry name" value="DNA_pol3_delta2"/>
    <property type="match status" value="1"/>
</dbReference>
<dbReference type="EMBL" id="PYVU01000036">
    <property type="protein sequence ID" value="PTB96773.1"/>
    <property type="molecule type" value="Genomic_DNA"/>
</dbReference>
<protein>
    <submittedName>
        <fullName evidence="1">DNA polymerase III subunit delta</fullName>
    </submittedName>
</protein>
<dbReference type="SUPFAM" id="SSF52540">
    <property type="entry name" value="P-loop containing nucleoside triphosphate hydrolases"/>
    <property type="match status" value="1"/>
</dbReference>
<accession>A0A2T4DSI5</accession>
<dbReference type="InterPro" id="IPR050238">
    <property type="entry name" value="DNA_Rep/Repair_Clamp_Loader"/>
</dbReference>
<sequence>MTFAEIPGLDDLKKQLIKGVKNNHIAHAQLFLGNSGSANLPMAIAYATYLNCENRGEEDACGVCASCQKNAKYIHPDFHFSLPTAANDQIKGSDAKISQNFLKPWRQFLIKDPFASVTDWVAHLGVDNKQLNISREESRQIIKSLSLKAFEGRYKVMLIWLPEFLHPSAANALLKIIEEPAEKTVFLLVSNNQGKLLGTITSRTQSVHVPAYSDDEILEVLTKRYQIDPRLAKQLAHIAQGDLHKALSLSDDVSDDTQAEFEQWMRECYTKDYASMVKRSESFHKFSKVNQQQWLIHAENIYRESLMALMQTSELMRIPAENKAFVEKFSKTITLEKVAQMTDVLNKASYYLERNASPKMTFLNVSIQISGILRAS</sequence>